<name>A0A3N0CGV1_9ACTN</name>
<comment type="caution">
    <text evidence="1">The sequence shown here is derived from an EMBL/GenBank/DDBJ whole genome shotgun (WGS) entry which is preliminary data.</text>
</comment>
<dbReference type="AlphaFoldDB" id="A0A3N0CGV1"/>
<sequence length="267" mass="28706">MSSIIHVGIEPSNLAEIVEGEIWDRWLGAEPALAGVNSLAELDALRGSATDGPLGALVRLAACDGGDDEVAGIAVVHQLEGGVRQLIRQFRNLTDDVETVVVEALWEQIRTFPWQRRTQSYAANLIYDTRAAVIALLLPDTTRRGPKPVVLIDPQSGLLDVVAGSREPGTDEDLCDARDQLADLLSWAVATNAITPEDARLLVELVAADRGALDTQGRQWARGACSVAAVAKVAQHRGLCTKTVFRRRDQALASLRATAGRYLSEVA</sequence>
<reference evidence="1 2" key="1">
    <citation type="submission" date="2018-11" db="EMBL/GenBank/DDBJ databases">
        <authorList>
            <person name="Li F."/>
        </authorList>
    </citation>
    <scope>NUCLEOTIDE SEQUENCE [LARGE SCALE GENOMIC DNA]</scope>
    <source>
        <strain evidence="1 2">Gsoil 097</strain>
    </source>
</reference>
<dbReference type="OrthoDB" id="3722818at2"/>
<keyword evidence="2" id="KW-1185">Reference proteome</keyword>
<dbReference type="RefSeq" id="WP_123227980.1">
    <property type="nucleotide sequence ID" value="NZ_RJSE01000007.1"/>
</dbReference>
<protein>
    <submittedName>
        <fullName evidence="1">Uncharacterized protein</fullName>
    </submittedName>
</protein>
<dbReference type="EMBL" id="RJSE01000007">
    <property type="protein sequence ID" value="RNL62684.1"/>
    <property type="molecule type" value="Genomic_DNA"/>
</dbReference>
<evidence type="ECO:0000313" key="2">
    <source>
        <dbReference type="Proteomes" id="UP000267128"/>
    </source>
</evidence>
<organism evidence="1 2">
    <name type="scientific">Nocardioides marmoriginsengisoli</name>
    <dbReference type="NCBI Taxonomy" id="661483"/>
    <lineage>
        <taxon>Bacteria</taxon>
        <taxon>Bacillati</taxon>
        <taxon>Actinomycetota</taxon>
        <taxon>Actinomycetes</taxon>
        <taxon>Propionibacteriales</taxon>
        <taxon>Nocardioidaceae</taxon>
        <taxon>Nocardioides</taxon>
    </lineage>
</organism>
<dbReference type="Proteomes" id="UP000267128">
    <property type="component" value="Unassembled WGS sequence"/>
</dbReference>
<evidence type="ECO:0000313" key="1">
    <source>
        <dbReference type="EMBL" id="RNL62684.1"/>
    </source>
</evidence>
<gene>
    <name evidence="1" type="ORF">EFK50_13095</name>
</gene>
<accession>A0A3N0CGV1</accession>
<proteinExistence type="predicted"/>